<evidence type="ECO:0008006" key="2">
    <source>
        <dbReference type="Google" id="ProtNLM"/>
    </source>
</evidence>
<proteinExistence type="predicted"/>
<gene>
    <name evidence="1" type="ORF">A45J_1562</name>
</gene>
<reference evidence="1" key="1">
    <citation type="submission" date="2019-10" db="EMBL/GenBank/DDBJ databases">
        <title>Metagenomic sequencing of thiosulfate-disproportionating enrichment culture.</title>
        <authorList>
            <person name="Umezawa K."/>
            <person name="Kojima H."/>
            <person name="Fukui M."/>
        </authorList>
    </citation>
    <scope>NUCLEOTIDE SEQUENCE</scope>
    <source>
        <strain evidence="1">45J</strain>
    </source>
</reference>
<sequence length="40" mass="4622">MQKLHIESAKNAVDVSLQEHVIISEDGYYSYRKAGYFDSE</sequence>
<dbReference type="AlphaFoldDB" id="A0A5J4L8D5"/>
<organism evidence="1">
    <name type="scientific">hot springs metagenome</name>
    <dbReference type="NCBI Taxonomy" id="433727"/>
    <lineage>
        <taxon>unclassified sequences</taxon>
        <taxon>metagenomes</taxon>
        <taxon>ecological metagenomes</taxon>
    </lineage>
</organism>
<comment type="caution">
    <text evidence="1">The sequence shown here is derived from an EMBL/GenBank/DDBJ whole genome shotgun (WGS) entry which is preliminary data.</text>
</comment>
<dbReference type="EMBL" id="BLAB01000001">
    <property type="protein sequence ID" value="GER93806.1"/>
    <property type="molecule type" value="Genomic_DNA"/>
</dbReference>
<name>A0A5J4L8D5_9ZZZZ</name>
<protein>
    <recommendedName>
        <fullName evidence="2">RadC-like JAB domain-containing protein</fullName>
    </recommendedName>
</protein>
<evidence type="ECO:0000313" key="1">
    <source>
        <dbReference type="EMBL" id="GER93806.1"/>
    </source>
</evidence>
<accession>A0A5J4L8D5</accession>